<accession>A0ABP0J4Q9</accession>
<keyword evidence="2" id="KW-0472">Membrane</keyword>
<comment type="caution">
    <text evidence="3">The sequence shown here is derived from an EMBL/GenBank/DDBJ whole genome shotgun (WGS) entry which is preliminary data.</text>
</comment>
<feature type="transmembrane region" description="Helical" evidence="2">
    <location>
        <begin position="229"/>
        <end position="249"/>
    </location>
</feature>
<feature type="transmembrane region" description="Helical" evidence="2">
    <location>
        <begin position="287"/>
        <end position="310"/>
    </location>
</feature>
<keyword evidence="2" id="KW-0812">Transmembrane</keyword>
<sequence length="691" mass="74387">TEGGQGGKGASMDQSEARKAASHEWPATVAQWVFSLGRGWFAYIAEFDVWLSLSGVTAIMPQFVTLPLLAGGQGVVNVAALVIQLVAYPLMLGVGALKAQVLQTMVATFIRNPGSEFTETAELIVKALQLSPQKGSQKAVAVEKALVGAFVIGLALAFVFGLKLHADGVNLGVFVGLLEGSLLTTTVFAYVHLLALLAVNLRQVSLYDRLIDDTDLEEVDYKVHLGQGFSALFVMLILQNVSGIVVGYFHQDCFLLVSTAFGTLAAAFGLARIFPKLVRGVGTCPCCSCYSCSMIIYIVTAMIVVVAGLLPGDPNKILEKSMFSPAPNGSYFDVNHQAPGALAGFGAYPICNNIQWDSPKPTKGSQLTALDLLAFAQAVYIGPRKDIQEELDNATLNTELYPVTIDSIQDTGEVGRVGVFSMSNVKTRVIAIRGSSQAPDWTFNLDVWGPGVFHSFVKINAFPFGTLVPVTFATRRLSFDVRGLLGLDHPWVRILKQIQAAKKLSEKDAELAQESSLQEQGPGRASSGAPGSPPRQILQQHSYSSDIHASMPDGYNLILTGHSLGGGLAQVLGSLERIPTLVWMPVGGAFTAYRTFGFVINELPLENNIVAVVPWGDLVPALSGSRMVTTQHVGCRARSPIACHSLFEMLCELYRKCGDPRGRDLHATCDKVVGPNWQDIPVKGFVWHTFF</sequence>
<feature type="non-terminal residue" evidence="3">
    <location>
        <position position="1"/>
    </location>
</feature>
<feature type="transmembrane region" description="Helical" evidence="2">
    <location>
        <begin position="40"/>
        <end position="63"/>
    </location>
</feature>
<evidence type="ECO:0008006" key="5">
    <source>
        <dbReference type="Google" id="ProtNLM"/>
    </source>
</evidence>
<feature type="transmembrane region" description="Helical" evidence="2">
    <location>
        <begin position="145"/>
        <end position="162"/>
    </location>
</feature>
<dbReference type="Gene3D" id="3.40.50.1820">
    <property type="entry name" value="alpha/beta hydrolase"/>
    <property type="match status" value="1"/>
</dbReference>
<gene>
    <name evidence="3" type="ORF">SCF082_LOCUS10251</name>
</gene>
<feature type="transmembrane region" description="Helical" evidence="2">
    <location>
        <begin position="182"/>
        <end position="201"/>
    </location>
</feature>
<evidence type="ECO:0000313" key="4">
    <source>
        <dbReference type="Proteomes" id="UP001642464"/>
    </source>
</evidence>
<protein>
    <recommendedName>
        <fullName evidence="5">Fungal lipase-like domain-containing protein</fullName>
    </recommendedName>
</protein>
<evidence type="ECO:0000256" key="1">
    <source>
        <dbReference type="SAM" id="MobiDB-lite"/>
    </source>
</evidence>
<organism evidence="3 4">
    <name type="scientific">Durusdinium trenchii</name>
    <dbReference type="NCBI Taxonomy" id="1381693"/>
    <lineage>
        <taxon>Eukaryota</taxon>
        <taxon>Sar</taxon>
        <taxon>Alveolata</taxon>
        <taxon>Dinophyceae</taxon>
        <taxon>Suessiales</taxon>
        <taxon>Symbiodiniaceae</taxon>
        <taxon>Durusdinium</taxon>
    </lineage>
</organism>
<feature type="compositionally biased region" description="Low complexity" evidence="1">
    <location>
        <begin position="521"/>
        <end position="530"/>
    </location>
</feature>
<feature type="region of interest" description="Disordered" evidence="1">
    <location>
        <begin position="509"/>
        <end position="537"/>
    </location>
</feature>
<keyword evidence="2" id="KW-1133">Transmembrane helix</keyword>
<feature type="transmembrane region" description="Helical" evidence="2">
    <location>
        <begin position="75"/>
        <end position="97"/>
    </location>
</feature>
<feature type="transmembrane region" description="Helical" evidence="2">
    <location>
        <begin position="255"/>
        <end position="275"/>
    </location>
</feature>
<proteinExistence type="predicted"/>
<dbReference type="InterPro" id="IPR029058">
    <property type="entry name" value="AB_hydrolase_fold"/>
</dbReference>
<name>A0ABP0J4Q9_9DINO</name>
<evidence type="ECO:0000313" key="3">
    <source>
        <dbReference type="EMBL" id="CAK9009355.1"/>
    </source>
</evidence>
<reference evidence="3 4" key="1">
    <citation type="submission" date="2024-02" db="EMBL/GenBank/DDBJ databases">
        <authorList>
            <person name="Chen Y."/>
            <person name="Shah S."/>
            <person name="Dougan E. K."/>
            <person name="Thang M."/>
            <person name="Chan C."/>
        </authorList>
    </citation>
    <scope>NUCLEOTIDE SEQUENCE [LARGE SCALE GENOMIC DNA]</scope>
</reference>
<dbReference type="SUPFAM" id="SSF53474">
    <property type="entry name" value="alpha/beta-Hydrolases"/>
    <property type="match status" value="1"/>
</dbReference>
<dbReference type="EMBL" id="CAXAMM010005980">
    <property type="protein sequence ID" value="CAK9009355.1"/>
    <property type="molecule type" value="Genomic_DNA"/>
</dbReference>
<evidence type="ECO:0000256" key="2">
    <source>
        <dbReference type="SAM" id="Phobius"/>
    </source>
</evidence>
<keyword evidence="4" id="KW-1185">Reference proteome</keyword>
<dbReference type="Proteomes" id="UP001642464">
    <property type="component" value="Unassembled WGS sequence"/>
</dbReference>